<accession>A0A2G6KCN8</accession>
<comment type="caution">
    <text evidence="1">The sequence shown here is derived from an EMBL/GenBank/DDBJ whole genome shotgun (WGS) entry which is preliminary data.</text>
</comment>
<protein>
    <recommendedName>
        <fullName evidence="3">RlpA-like protein double-psi beta-barrel domain-containing protein</fullName>
    </recommendedName>
</protein>
<dbReference type="AlphaFoldDB" id="A0A2G6KCN8"/>
<proteinExistence type="predicted"/>
<reference evidence="1 2" key="1">
    <citation type="submission" date="2017-10" db="EMBL/GenBank/DDBJ databases">
        <title>Novel microbial diversity and functional potential in the marine mammal oral microbiome.</title>
        <authorList>
            <person name="Dudek N.K."/>
            <person name="Sun C.L."/>
            <person name="Burstein D."/>
            <person name="Kantor R.S."/>
            <person name="Aliaga Goltsman D.S."/>
            <person name="Bik E.M."/>
            <person name="Thomas B.C."/>
            <person name="Banfield J.F."/>
            <person name="Relman D.A."/>
        </authorList>
    </citation>
    <scope>NUCLEOTIDE SEQUENCE [LARGE SCALE GENOMIC DNA]</scope>
    <source>
        <strain evidence="1">DOLJORAL78_61_10</strain>
    </source>
</reference>
<evidence type="ECO:0000313" key="1">
    <source>
        <dbReference type="EMBL" id="PIE33421.1"/>
    </source>
</evidence>
<evidence type="ECO:0000313" key="2">
    <source>
        <dbReference type="Proteomes" id="UP000230914"/>
    </source>
</evidence>
<dbReference type="EMBL" id="PDSL01000032">
    <property type="protein sequence ID" value="PIE33421.1"/>
    <property type="molecule type" value="Genomic_DNA"/>
</dbReference>
<name>A0A2G6KCN8_9ACTN</name>
<evidence type="ECO:0008006" key="3">
    <source>
        <dbReference type="Google" id="ProtNLM"/>
    </source>
</evidence>
<dbReference type="Proteomes" id="UP000230914">
    <property type="component" value="Unassembled WGS sequence"/>
</dbReference>
<sequence>MMIALVITIIAIPVLIWSSRQGNETTAIVTTGEVIAPGTTSMPPTEASTTGPLGTAPAAYLGGTLPPTRKDPATIRIPRPSNALVGDASFDEVIGTSVSCAVKDAPYGIEVTVTNLDNSRSIRCLALSPATDLDAEVVLHRDAFAQIADLTDAPIPVEYFW</sequence>
<organism evidence="1 2">
    <name type="scientific">Ilumatobacter coccineus</name>
    <dbReference type="NCBI Taxonomy" id="467094"/>
    <lineage>
        <taxon>Bacteria</taxon>
        <taxon>Bacillati</taxon>
        <taxon>Actinomycetota</taxon>
        <taxon>Acidimicrobiia</taxon>
        <taxon>Acidimicrobiales</taxon>
        <taxon>Ilumatobacteraceae</taxon>
        <taxon>Ilumatobacter</taxon>
    </lineage>
</organism>
<gene>
    <name evidence="1" type="ORF">CSA55_01965</name>
</gene>